<protein>
    <submittedName>
        <fullName evidence="2">Uncharacterized protein</fullName>
    </submittedName>
</protein>
<proteinExistence type="predicted"/>
<accession>A0AA44III8</accession>
<dbReference type="RefSeq" id="WP_150886862.1">
    <property type="nucleotide sequence ID" value="NZ_CP032452.1"/>
</dbReference>
<name>A0AA44III8_PARBF</name>
<dbReference type="AlphaFoldDB" id="A0AA44III8"/>
<dbReference type="EMBL" id="JABAFD010000015">
    <property type="protein sequence ID" value="NME11019.1"/>
    <property type="molecule type" value="Genomic_DNA"/>
</dbReference>
<keyword evidence="1" id="KW-0472">Membrane</keyword>
<evidence type="ECO:0000313" key="3">
    <source>
        <dbReference type="Proteomes" id="UP000573963"/>
    </source>
</evidence>
<keyword evidence="1" id="KW-0812">Transmembrane</keyword>
<gene>
    <name evidence="2" type="ORF">HF875_15915</name>
</gene>
<feature type="transmembrane region" description="Helical" evidence="1">
    <location>
        <begin position="6"/>
        <end position="26"/>
    </location>
</feature>
<comment type="caution">
    <text evidence="2">The sequence shown here is derived from an EMBL/GenBank/DDBJ whole genome shotgun (WGS) entry which is preliminary data.</text>
</comment>
<feature type="transmembrane region" description="Helical" evidence="1">
    <location>
        <begin position="38"/>
        <end position="59"/>
    </location>
</feature>
<organism evidence="2 3">
    <name type="scientific">Paraclostridium bifermentans</name>
    <name type="common">Clostridium bifermentans</name>
    <dbReference type="NCBI Taxonomy" id="1490"/>
    <lineage>
        <taxon>Bacteria</taxon>
        <taxon>Bacillati</taxon>
        <taxon>Bacillota</taxon>
        <taxon>Clostridia</taxon>
        <taxon>Peptostreptococcales</taxon>
        <taxon>Peptostreptococcaceae</taxon>
        <taxon>Paraclostridium</taxon>
    </lineage>
</organism>
<feature type="transmembrane region" description="Helical" evidence="1">
    <location>
        <begin position="65"/>
        <end position="83"/>
    </location>
</feature>
<dbReference type="Proteomes" id="UP000573963">
    <property type="component" value="Unassembled WGS sequence"/>
</dbReference>
<evidence type="ECO:0000256" key="1">
    <source>
        <dbReference type="SAM" id="Phobius"/>
    </source>
</evidence>
<evidence type="ECO:0000313" key="2">
    <source>
        <dbReference type="EMBL" id="NME11019.1"/>
    </source>
</evidence>
<reference evidence="2 3" key="1">
    <citation type="submission" date="2020-04" db="EMBL/GenBank/DDBJ databases">
        <authorList>
            <person name="Hitch T.C.A."/>
            <person name="Wylensek D."/>
            <person name="Clavel T."/>
        </authorList>
    </citation>
    <scope>NUCLEOTIDE SEQUENCE [LARGE SCALE GENOMIC DNA]</scope>
    <source>
        <strain evidence="2 3">Med78_4-601-WT-2</strain>
    </source>
</reference>
<keyword evidence="1" id="KW-1133">Transmembrane helix</keyword>
<sequence>MVFLLMTIIGIFFILTGLLTLFFTLFKKGKVLRKKSIFIVLSLITLSELFITVTALPTNFIVKKIVLEILMILLFFNLFLYLIRHKKGFNSRRLILGALSTISTIALFTF</sequence>